<dbReference type="Gene3D" id="2.130.10.10">
    <property type="entry name" value="YVTN repeat-like/Quinoprotein amine dehydrogenase"/>
    <property type="match status" value="1"/>
</dbReference>
<dbReference type="InterPro" id="IPR036322">
    <property type="entry name" value="WD40_repeat_dom_sf"/>
</dbReference>
<dbReference type="RefSeq" id="WP_100590708.1">
    <property type="nucleotide sequence ID" value="NZ_CP015578.1"/>
</dbReference>
<organism evidence="1 2">
    <name type="scientific">Campylobacter lanienae NCTC 13004</name>
    <dbReference type="NCBI Taxonomy" id="1031753"/>
    <lineage>
        <taxon>Bacteria</taxon>
        <taxon>Pseudomonadati</taxon>
        <taxon>Campylobacterota</taxon>
        <taxon>Epsilonproteobacteria</taxon>
        <taxon>Campylobacterales</taxon>
        <taxon>Campylobacteraceae</taxon>
        <taxon>Campylobacter</taxon>
    </lineage>
</organism>
<reference evidence="2" key="1">
    <citation type="journal article" date="2017" name="Genome Biol. Evol.">
        <title>Comparative Genomic Analysis Identifies a Campylobacter Clade Deficient in Selenium Metabolism.</title>
        <authorList>
            <person name="Miller W.G."/>
            <person name="Yee E."/>
            <person name="Lopes B.S."/>
            <person name="Chapman M.H."/>
            <person name="Huynh S."/>
            <person name="Bono J.L."/>
            <person name="Parker C.T."/>
            <person name="Strachan N.J.C."/>
            <person name="Forbes K.J."/>
        </authorList>
    </citation>
    <scope>NUCLEOTIDE SEQUENCE [LARGE SCALE GENOMIC DNA]</scope>
    <source>
        <strain evidence="2">NCTC 13004</strain>
    </source>
</reference>
<dbReference type="InterPro" id="IPR015943">
    <property type="entry name" value="WD40/YVTN_repeat-like_dom_sf"/>
</dbReference>
<gene>
    <name evidence="1" type="primary">napL</name>
    <name evidence="1" type="ORF">CLAN_0928</name>
</gene>
<evidence type="ECO:0000313" key="2">
    <source>
        <dbReference type="Proteomes" id="UP000202031"/>
    </source>
</evidence>
<dbReference type="AlphaFoldDB" id="A0A1X9SN41"/>
<protein>
    <submittedName>
        <fullName evidence="1">Nitrate reductase accessory protein</fullName>
    </submittedName>
</protein>
<evidence type="ECO:0000313" key="1">
    <source>
        <dbReference type="EMBL" id="ARQ97673.1"/>
    </source>
</evidence>
<dbReference type="SUPFAM" id="SSF50978">
    <property type="entry name" value="WD40 repeat-like"/>
    <property type="match status" value="1"/>
</dbReference>
<accession>A0A1X9SN41</accession>
<proteinExistence type="predicted"/>
<dbReference type="GeneID" id="46921400"/>
<dbReference type="KEGG" id="clx:CLAN_0928"/>
<dbReference type="Proteomes" id="UP000202031">
    <property type="component" value="Chromosome"/>
</dbReference>
<dbReference type="EMBL" id="CP015578">
    <property type="protein sequence ID" value="ARQ97673.1"/>
    <property type="molecule type" value="Genomic_DNA"/>
</dbReference>
<reference evidence="2" key="2">
    <citation type="journal article" date="2017" name="Genome Biol. Evol.">
        <title>Comparative genomic analysis identifies a Campylobacter clade deficient in selenium metabolism.</title>
        <authorList>
            <person name="Miller W.G."/>
            <person name="Yee E."/>
            <person name="Lopes B.S."/>
            <person name="Chapman M.H."/>
            <person name="Huynh S."/>
            <person name="Bono J.L."/>
            <person name="Parker C.T."/>
            <person name="Strachan N.J.C."/>
            <person name="Forbes K.J."/>
        </authorList>
    </citation>
    <scope>NUCLEOTIDE SEQUENCE [LARGE SCALE GENOMIC DNA]</scope>
    <source>
        <strain evidence="2">NCTC 13004</strain>
    </source>
</reference>
<name>A0A1X9SN41_9BACT</name>
<sequence>MRFFVVLFIAITFLWADFELKLPANAVSINLDKNSLLIGLDNGELYDYDTKSKELNRIIELPKISNYFDNNISPKIFSIDKLNDIIAILYESDNGAKSLGIIQNGMLKSFKMPTDGVKKIFLLDENSVVFVTLSSEVEYYNFKESRIVFDTKLSTSSTGNAAYDRKNGILAIGIEGGVIFYFDTKLKKLIKQINAQKDTIYSVGLNGDLLISGSADKKAYFNNGVKEFYYDAKFLVYCVGISDDKGVFSTEDMIKIIDKSGVVIKEIEYNGSSLNYLIFGSDDLIGSSYDNKIYFWSLK</sequence>